<keyword evidence="2" id="KW-0378">Hydrolase</keyword>
<dbReference type="Gene3D" id="3.40.50.1820">
    <property type="entry name" value="alpha/beta hydrolase"/>
    <property type="match status" value="2"/>
</dbReference>
<dbReference type="Proteomes" id="UP001392437">
    <property type="component" value="Unassembled WGS sequence"/>
</dbReference>
<dbReference type="GO" id="GO:0052689">
    <property type="term" value="F:carboxylic ester hydrolase activity"/>
    <property type="evidence" value="ECO:0007669"/>
    <property type="project" value="TreeGrafter"/>
</dbReference>
<dbReference type="PANTHER" id="PTHR43918:SF4">
    <property type="entry name" value="CARBOXYLIC ESTER HYDROLASE"/>
    <property type="match status" value="1"/>
</dbReference>
<organism evidence="4 5">
    <name type="scientific">Apiospora kogelbergensis</name>
    <dbReference type="NCBI Taxonomy" id="1337665"/>
    <lineage>
        <taxon>Eukaryota</taxon>
        <taxon>Fungi</taxon>
        <taxon>Dikarya</taxon>
        <taxon>Ascomycota</taxon>
        <taxon>Pezizomycotina</taxon>
        <taxon>Sordariomycetes</taxon>
        <taxon>Xylariomycetidae</taxon>
        <taxon>Amphisphaeriales</taxon>
        <taxon>Apiosporaceae</taxon>
        <taxon>Apiospora</taxon>
    </lineage>
</organism>
<sequence length="280" mass="30078">MAELGLLNTGMLDQRLALHWIQESIAAFGESPSKVTLFGDSTGAVSMYSHMMAYGGRDDRLFQQTLNALLTNSAPKGFNTTEQLSESLAKNNRTLPKQSPRIFPPQPLPNTTVSKLPGLYPTAPRLGCPYNTGDTRLTPGGLDKKACSIFGDLVIVAPAQQHAATLAAGGVSVYCYRFKLPPASAAPARGVSTGVEQANVFSNLDLGASAWDRALAYEMASTWVSFAHGLDPNPGSHSTLPHWPEYGKEANIIVFNGHQGTYREEGIEYITQNVLPDGVL</sequence>
<comment type="similarity">
    <text evidence="1">Belongs to the type-B carboxylesterase/lipase family.</text>
</comment>
<evidence type="ECO:0000256" key="2">
    <source>
        <dbReference type="ARBA" id="ARBA00022801"/>
    </source>
</evidence>
<evidence type="ECO:0000256" key="1">
    <source>
        <dbReference type="ARBA" id="ARBA00005964"/>
    </source>
</evidence>
<dbReference type="AlphaFoldDB" id="A0AAW0QFE1"/>
<dbReference type="InterPro" id="IPR002018">
    <property type="entry name" value="CarbesteraseB"/>
</dbReference>
<reference evidence="4 5" key="1">
    <citation type="submission" date="2023-01" db="EMBL/GenBank/DDBJ databases">
        <title>Analysis of 21 Apiospora genomes using comparative genomics revels a genus with tremendous synthesis potential of carbohydrate active enzymes and secondary metabolites.</title>
        <authorList>
            <person name="Sorensen T."/>
        </authorList>
    </citation>
    <scope>NUCLEOTIDE SEQUENCE [LARGE SCALE GENOMIC DNA]</scope>
    <source>
        <strain evidence="4 5">CBS 117206</strain>
    </source>
</reference>
<proteinExistence type="inferred from homology"/>
<dbReference type="EMBL" id="JAQQWP010000009">
    <property type="protein sequence ID" value="KAK8101860.1"/>
    <property type="molecule type" value="Genomic_DNA"/>
</dbReference>
<dbReference type="Pfam" id="PF00135">
    <property type="entry name" value="COesterase"/>
    <property type="match status" value="2"/>
</dbReference>
<dbReference type="InterPro" id="IPR050654">
    <property type="entry name" value="AChE-related_enzymes"/>
</dbReference>
<keyword evidence="5" id="KW-1185">Reference proteome</keyword>
<dbReference type="InterPro" id="IPR029058">
    <property type="entry name" value="AB_hydrolase_fold"/>
</dbReference>
<evidence type="ECO:0000313" key="4">
    <source>
        <dbReference type="EMBL" id="KAK8101860.1"/>
    </source>
</evidence>
<dbReference type="SUPFAM" id="SSF53474">
    <property type="entry name" value="alpha/beta-Hydrolases"/>
    <property type="match status" value="1"/>
</dbReference>
<dbReference type="PANTHER" id="PTHR43918">
    <property type="entry name" value="ACETYLCHOLINESTERASE"/>
    <property type="match status" value="1"/>
</dbReference>
<accession>A0AAW0QFE1</accession>
<evidence type="ECO:0000313" key="5">
    <source>
        <dbReference type="Proteomes" id="UP001392437"/>
    </source>
</evidence>
<evidence type="ECO:0000259" key="3">
    <source>
        <dbReference type="Pfam" id="PF00135"/>
    </source>
</evidence>
<gene>
    <name evidence="4" type="ORF">PG999_012234</name>
</gene>
<name>A0AAW0QFE1_9PEZI</name>
<comment type="caution">
    <text evidence="4">The sequence shown here is derived from an EMBL/GenBank/DDBJ whole genome shotgun (WGS) entry which is preliminary data.</text>
</comment>
<protein>
    <recommendedName>
        <fullName evidence="3">Carboxylesterase type B domain-containing protein</fullName>
    </recommendedName>
</protein>
<feature type="domain" description="Carboxylesterase type B" evidence="3">
    <location>
        <begin position="8"/>
        <end position="65"/>
    </location>
</feature>
<feature type="domain" description="Carboxylesterase type B" evidence="3">
    <location>
        <begin position="142"/>
        <end position="251"/>
    </location>
</feature>